<sequence length="77" mass="8627">MDASITDMEILCKTSPPSRTLPQKIEAATKDVLGANSLKDLALVRKKSFVDLKKHYRQLLDEAEGYEEESESKRSGD</sequence>
<comment type="caution">
    <text evidence="1">The sequence shown here is derived from an EMBL/GenBank/DDBJ whole genome shotgun (WGS) entry which is preliminary data.</text>
</comment>
<dbReference type="AlphaFoldDB" id="A0A1E1KPX7"/>
<accession>A0A1E1KPX7</accession>
<name>A0A1E1KPX7_9HELO</name>
<dbReference type="EMBL" id="FJUW01000018">
    <property type="protein sequence ID" value="CZT00072.1"/>
    <property type="molecule type" value="Genomic_DNA"/>
</dbReference>
<proteinExistence type="predicted"/>
<organism evidence="1 2">
    <name type="scientific">Rhynchosporium graminicola</name>
    <dbReference type="NCBI Taxonomy" id="2792576"/>
    <lineage>
        <taxon>Eukaryota</taxon>
        <taxon>Fungi</taxon>
        <taxon>Dikarya</taxon>
        <taxon>Ascomycota</taxon>
        <taxon>Pezizomycotina</taxon>
        <taxon>Leotiomycetes</taxon>
        <taxon>Helotiales</taxon>
        <taxon>Ploettnerulaceae</taxon>
        <taxon>Rhynchosporium</taxon>
    </lineage>
</organism>
<protein>
    <submittedName>
        <fullName evidence="1">Uncharacterized protein</fullName>
    </submittedName>
</protein>
<dbReference type="Proteomes" id="UP000178129">
    <property type="component" value="Unassembled WGS sequence"/>
</dbReference>
<reference evidence="2" key="1">
    <citation type="submission" date="2016-03" db="EMBL/GenBank/DDBJ databases">
        <authorList>
            <person name="Ploux O."/>
        </authorList>
    </citation>
    <scope>NUCLEOTIDE SEQUENCE [LARGE SCALE GENOMIC DNA]</scope>
    <source>
        <strain evidence="2">UK7</strain>
    </source>
</reference>
<gene>
    <name evidence="1" type="ORF">RCO7_01786</name>
</gene>
<evidence type="ECO:0000313" key="2">
    <source>
        <dbReference type="Proteomes" id="UP000178129"/>
    </source>
</evidence>
<dbReference type="InParanoid" id="A0A1E1KPX7"/>
<evidence type="ECO:0000313" key="1">
    <source>
        <dbReference type="EMBL" id="CZT00072.1"/>
    </source>
</evidence>
<keyword evidence="2" id="KW-1185">Reference proteome</keyword>